<dbReference type="AlphaFoldDB" id="T1AU15"/>
<evidence type="ECO:0000259" key="2">
    <source>
        <dbReference type="PROSITE" id="PS50850"/>
    </source>
</evidence>
<dbReference type="InterPro" id="IPR020846">
    <property type="entry name" value="MFS_dom"/>
</dbReference>
<comment type="caution">
    <text evidence="3">The sequence shown here is derived from an EMBL/GenBank/DDBJ whole genome shotgun (WGS) entry which is preliminary data.</text>
</comment>
<sequence>MWVATFFVRFAFGITVVVFAAYITGTSVGISSNEIGVAGIVSAMAPFGEFSTVLFSGILADRYGRWPVLFGGVGAAALLFGAAALTRDPVALGGINFLFGVGSGAILAASLAVIGDRAARDHRGYEMGRFDALNLFGWTTGIGAGLALLGALPNRGLGDVFLLGAAALALG</sequence>
<keyword evidence="1" id="KW-0812">Transmembrane</keyword>
<dbReference type="GO" id="GO:0022857">
    <property type="term" value="F:transmembrane transporter activity"/>
    <property type="evidence" value="ECO:0007669"/>
    <property type="project" value="InterPro"/>
</dbReference>
<feature type="non-terminal residue" evidence="3">
    <location>
        <position position="171"/>
    </location>
</feature>
<proteinExistence type="predicted"/>
<protein>
    <submittedName>
        <fullName evidence="3">Major facilitator superfamily MFS-1</fullName>
    </submittedName>
</protein>
<keyword evidence="1" id="KW-1133">Transmembrane helix</keyword>
<dbReference type="PROSITE" id="PS50850">
    <property type="entry name" value="MFS"/>
    <property type="match status" value="1"/>
</dbReference>
<evidence type="ECO:0000313" key="3">
    <source>
        <dbReference type="EMBL" id="EQD44149.1"/>
    </source>
</evidence>
<feature type="transmembrane region" description="Helical" evidence="1">
    <location>
        <begin position="97"/>
        <end position="115"/>
    </location>
</feature>
<name>T1AU15_9ZZZZ</name>
<dbReference type="Gene3D" id="1.20.1250.20">
    <property type="entry name" value="MFS general substrate transporter like domains"/>
    <property type="match status" value="1"/>
</dbReference>
<reference evidence="3" key="1">
    <citation type="submission" date="2013-08" db="EMBL/GenBank/DDBJ databases">
        <authorList>
            <person name="Mendez C."/>
            <person name="Richter M."/>
            <person name="Ferrer M."/>
            <person name="Sanchez J."/>
        </authorList>
    </citation>
    <scope>NUCLEOTIDE SEQUENCE</scope>
</reference>
<reference evidence="3" key="2">
    <citation type="journal article" date="2014" name="ISME J.">
        <title>Microbial stratification in low pH oxic and suboxic macroscopic growths along an acid mine drainage.</title>
        <authorList>
            <person name="Mendez-Garcia C."/>
            <person name="Mesa V."/>
            <person name="Sprenger R.R."/>
            <person name="Richter M."/>
            <person name="Diez M.S."/>
            <person name="Solano J."/>
            <person name="Bargiela R."/>
            <person name="Golyshina O.V."/>
            <person name="Manteca A."/>
            <person name="Ramos J.L."/>
            <person name="Gallego J.R."/>
            <person name="Llorente I."/>
            <person name="Martins Dos Santos V.A."/>
            <person name="Jensen O.N."/>
            <person name="Pelaez A.I."/>
            <person name="Sanchez J."/>
            <person name="Ferrer M."/>
        </authorList>
    </citation>
    <scope>NUCLEOTIDE SEQUENCE</scope>
</reference>
<dbReference type="InterPro" id="IPR036259">
    <property type="entry name" value="MFS_trans_sf"/>
</dbReference>
<accession>T1AU15</accession>
<dbReference type="InterPro" id="IPR011701">
    <property type="entry name" value="MFS"/>
</dbReference>
<organism evidence="3">
    <name type="scientific">mine drainage metagenome</name>
    <dbReference type="NCBI Taxonomy" id="410659"/>
    <lineage>
        <taxon>unclassified sequences</taxon>
        <taxon>metagenomes</taxon>
        <taxon>ecological metagenomes</taxon>
    </lineage>
</organism>
<gene>
    <name evidence="3" type="ORF">B2A_09695</name>
</gene>
<dbReference type="SUPFAM" id="SSF103473">
    <property type="entry name" value="MFS general substrate transporter"/>
    <property type="match status" value="1"/>
</dbReference>
<feature type="transmembrane region" description="Helical" evidence="1">
    <location>
        <begin position="6"/>
        <end position="23"/>
    </location>
</feature>
<dbReference type="EMBL" id="AUZZ01007008">
    <property type="protein sequence ID" value="EQD44149.1"/>
    <property type="molecule type" value="Genomic_DNA"/>
</dbReference>
<feature type="transmembrane region" description="Helical" evidence="1">
    <location>
        <begin position="135"/>
        <end position="152"/>
    </location>
</feature>
<dbReference type="Pfam" id="PF07690">
    <property type="entry name" value="MFS_1"/>
    <property type="match status" value="1"/>
</dbReference>
<feature type="domain" description="Major facilitator superfamily (MFS) profile" evidence="2">
    <location>
        <begin position="1"/>
        <end position="171"/>
    </location>
</feature>
<feature type="transmembrane region" description="Helical" evidence="1">
    <location>
        <begin position="66"/>
        <end position="85"/>
    </location>
</feature>
<feature type="transmembrane region" description="Helical" evidence="1">
    <location>
        <begin position="35"/>
        <end position="60"/>
    </location>
</feature>
<evidence type="ECO:0000256" key="1">
    <source>
        <dbReference type="SAM" id="Phobius"/>
    </source>
</evidence>
<keyword evidence="1" id="KW-0472">Membrane</keyword>